<dbReference type="GO" id="GO:0035348">
    <property type="term" value="P:acetyl-CoA transmembrane transport"/>
    <property type="evidence" value="ECO:0007669"/>
    <property type="project" value="InterPro"/>
</dbReference>
<dbReference type="InterPro" id="IPR004752">
    <property type="entry name" value="AmpG_permease/AT-1"/>
</dbReference>
<feature type="transmembrane region" description="Helical" evidence="5">
    <location>
        <begin position="194"/>
        <end position="220"/>
    </location>
</feature>
<proteinExistence type="predicted"/>
<evidence type="ECO:0000313" key="7">
    <source>
        <dbReference type="Proteomes" id="UP000694416"/>
    </source>
</evidence>
<keyword evidence="7" id="KW-1185">Reference proteome</keyword>
<evidence type="ECO:0000256" key="1">
    <source>
        <dbReference type="ARBA" id="ARBA00004141"/>
    </source>
</evidence>
<dbReference type="AlphaFoldDB" id="A0A8C9H851"/>
<feature type="transmembrane region" description="Helical" evidence="5">
    <location>
        <begin position="33"/>
        <end position="51"/>
    </location>
</feature>
<dbReference type="PANTHER" id="PTHR12778:SF9">
    <property type="entry name" value="ACETYL-COENZYME A TRANSPORTER 1"/>
    <property type="match status" value="1"/>
</dbReference>
<organism evidence="6 7">
    <name type="scientific">Piliocolobus tephrosceles</name>
    <name type="common">Ugandan red Colobus</name>
    <dbReference type="NCBI Taxonomy" id="591936"/>
    <lineage>
        <taxon>Eukaryota</taxon>
        <taxon>Metazoa</taxon>
        <taxon>Chordata</taxon>
        <taxon>Craniata</taxon>
        <taxon>Vertebrata</taxon>
        <taxon>Euteleostomi</taxon>
        <taxon>Mammalia</taxon>
        <taxon>Eutheria</taxon>
        <taxon>Euarchontoglires</taxon>
        <taxon>Primates</taxon>
        <taxon>Haplorrhini</taxon>
        <taxon>Catarrhini</taxon>
        <taxon>Cercopithecidae</taxon>
        <taxon>Colobinae</taxon>
        <taxon>Piliocolobus</taxon>
    </lineage>
</organism>
<keyword evidence="2 5" id="KW-0812">Transmembrane</keyword>
<evidence type="ECO:0000256" key="3">
    <source>
        <dbReference type="ARBA" id="ARBA00022989"/>
    </source>
</evidence>
<evidence type="ECO:0000313" key="6">
    <source>
        <dbReference type="Ensembl" id="ENSPTEP00000015771.1"/>
    </source>
</evidence>
<dbReference type="InterPro" id="IPR036259">
    <property type="entry name" value="MFS_trans_sf"/>
</dbReference>
<reference evidence="6" key="2">
    <citation type="submission" date="2025-09" db="UniProtKB">
        <authorList>
            <consortium name="Ensembl"/>
        </authorList>
    </citation>
    <scope>IDENTIFICATION</scope>
</reference>
<dbReference type="Pfam" id="PF13000">
    <property type="entry name" value="Acatn"/>
    <property type="match status" value="1"/>
</dbReference>
<dbReference type="GO" id="GO:0008521">
    <property type="term" value="F:acetyl-CoA transmembrane transporter activity"/>
    <property type="evidence" value="ECO:0007669"/>
    <property type="project" value="InterPro"/>
</dbReference>
<dbReference type="InterPro" id="IPR024371">
    <property type="entry name" value="AcetylCoA_trans_1-like"/>
</dbReference>
<dbReference type="Proteomes" id="UP000694416">
    <property type="component" value="Unplaced"/>
</dbReference>
<evidence type="ECO:0000256" key="4">
    <source>
        <dbReference type="ARBA" id="ARBA00023136"/>
    </source>
</evidence>
<dbReference type="GO" id="GO:0016020">
    <property type="term" value="C:membrane"/>
    <property type="evidence" value="ECO:0007669"/>
    <property type="project" value="UniProtKB-SubCell"/>
</dbReference>
<dbReference type="Ensembl" id="ENSPTET00000023468.1">
    <property type="protein sequence ID" value="ENSPTEP00000015771.1"/>
    <property type="gene ID" value="ENSPTEG00000017405.1"/>
</dbReference>
<evidence type="ECO:0000256" key="2">
    <source>
        <dbReference type="ARBA" id="ARBA00022692"/>
    </source>
</evidence>
<evidence type="ECO:0000256" key="5">
    <source>
        <dbReference type="SAM" id="Phobius"/>
    </source>
</evidence>
<protein>
    <recommendedName>
        <fullName evidence="8">Acetyl-CoA transporter</fullName>
    </recommendedName>
</protein>
<keyword evidence="4 5" id="KW-0472">Membrane</keyword>
<reference evidence="6" key="1">
    <citation type="submission" date="2025-08" db="UniProtKB">
        <authorList>
            <consortium name="Ensembl"/>
        </authorList>
    </citation>
    <scope>IDENTIFICATION</scope>
</reference>
<dbReference type="PANTHER" id="PTHR12778">
    <property type="entry name" value="SOLUTE CARRIER FAMILY 33 ACETYL-COA TRANSPORTER -RELATED"/>
    <property type="match status" value="1"/>
</dbReference>
<sequence>MHLIFSESGYYKDLYNNIDLLYPSFQPFVDMNIFLKSWGIFILIITLLTFFKKEVAHVHPAYEIESETKLSRSNSVSNSTVCDDTSSNDNNNNIMYDTVVCCNSNKHNTYFIAKETYKNLYGIIFLPPMKIFIMLFLLNRLPFASVEVGTNLKMLKRGITKEEFALFNPFYIPLSIISPAIIGKIIKSSKPLNIFYYGYILRYLSNLILSTLLPITHYVYSNKFHLCQFYFYSYYSYIFLAQVFNHLCIDIMTVSSMNFSNIISDPHIGGTYMTFLNTINNLGSHVIINKNNKIK</sequence>
<feature type="transmembrane region" description="Helical" evidence="5">
    <location>
        <begin position="120"/>
        <end position="138"/>
    </location>
</feature>
<dbReference type="SUPFAM" id="SSF103473">
    <property type="entry name" value="MFS general substrate transporter"/>
    <property type="match status" value="1"/>
</dbReference>
<keyword evidence="3 5" id="KW-1133">Transmembrane helix</keyword>
<evidence type="ECO:0008006" key="8">
    <source>
        <dbReference type="Google" id="ProtNLM"/>
    </source>
</evidence>
<feature type="transmembrane region" description="Helical" evidence="5">
    <location>
        <begin position="232"/>
        <end position="254"/>
    </location>
</feature>
<name>A0A8C9H851_9PRIM</name>
<feature type="transmembrane region" description="Helical" evidence="5">
    <location>
        <begin position="164"/>
        <end position="182"/>
    </location>
</feature>
<comment type="subcellular location">
    <subcellularLocation>
        <location evidence="1">Membrane</location>
        <topology evidence="1">Multi-pass membrane protein</topology>
    </subcellularLocation>
</comment>
<accession>A0A8C9H851</accession>